<accession>E0VPT1</accession>
<dbReference type="RefSeq" id="XP_002428125.1">
    <property type="nucleotide sequence ID" value="XM_002428080.1"/>
</dbReference>
<sequence length="341" mass="39092">MADKHQPDSSNSVQMGIRHKQGMPMQSQFEQAILDVYDFCIKEKEAGVPIIPLNHFSKRVCELLKISDSSVKRVLRKRENGEPLAPVKRTRNRKSPITNIDDFTRDAIARKVHAYNFQVNIYMNKYKSLLDKHFTMAALLEECKTDLGFKGCEKSLRAILQKQLGFVFKKVDNKLKLEQRRLVKKRTRSPKQQKPTKKTKKLKQNSVPVQTQTMQSGPVPDMSMGSNDRNNTIDHMGATLHAIPIHRGTHTGMEEIQIRHQAHQTDTIEHMALTGLVAHRANVIESMAMAHRANDITMQQHHRGHTMEGMTTVINEFRKIYKKCANKAISYEVLTNFISVM</sequence>
<dbReference type="CTD" id="8233446"/>
<dbReference type="eggNOG" id="ENOG502TBEX">
    <property type="taxonomic scope" value="Eukaryota"/>
</dbReference>
<dbReference type="EnsemblMetazoa" id="PHUM364080-RA">
    <property type="protein sequence ID" value="PHUM364080-PA"/>
    <property type="gene ID" value="PHUM364080"/>
</dbReference>
<dbReference type="EMBL" id="DS235371">
    <property type="protein sequence ID" value="EEB15387.1"/>
    <property type="molecule type" value="Genomic_DNA"/>
</dbReference>
<dbReference type="GeneID" id="8233446"/>
<feature type="compositionally biased region" description="Polar residues" evidence="1">
    <location>
        <begin position="205"/>
        <end position="216"/>
    </location>
</feature>
<organism>
    <name type="scientific">Pediculus humanus subsp. corporis</name>
    <name type="common">Body louse</name>
    <dbReference type="NCBI Taxonomy" id="121224"/>
    <lineage>
        <taxon>Eukaryota</taxon>
        <taxon>Metazoa</taxon>
        <taxon>Ecdysozoa</taxon>
        <taxon>Arthropoda</taxon>
        <taxon>Hexapoda</taxon>
        <taxon>Insecta</taxon>
        <taxon>Pterygota</taxon>
        <taxon>Neoptera</taxon>
        <taxon>Paraneoptera</taxon>
        <taxon>Psocodea</taxon>
        <taxon>Troctomorpha</taxon>
        <taxon>Phthiraptera</taxon>
        <taxon>Anoplura</taxon>
        <taxon>Pediculidae</taxon>
        <taxon>Pediculus</taxon>
    </lineage>
</organism>
<dbReference type="OrthoDB" id="6777573at2759"/>
<dbReference type="Proteomes" id="UP000009046">
    <property type="component" value="Unassembled WGS sequence"/>
</dbReference>
<evidence type="ECO:0000313" key="2">
    <source>
        <dbReference type="EMBL" id="EEB15387.1"/>
    </source>
</evidence>
<dbReference type="EMBL" id="AAZO01004234">
    <property type="status" value="NOT_ANNOTATED_CDS"/>
    <property type="molecule type" value="Genomic_DNA"/>
</dbReference>
<dbReference type="HOGENOM" id="CLU_814584_0_0_1"/>
<evidence type="ECO:0000313" key="4">
    <source>
        <dbReference type="Proteomes" id="UP000009046"/>
    </source>
</evidence>
<keyword evidence="4" id="KW-1185">Reference proteome</keyword>
<reference evidence="2" key="2">
    <citation type="submission" date="2007-04" db="EMBL/GenBank/DDBJ databases">
        <title>The genome of the human body louse.</title>
        <authorList>
            <consortium name="The Human Body Louse Genome Consortium"/>
            <person name="Kirkness E."/>
            <person name="Walenz B."/>
            <person name="Hass B."/>
            <person name="Bruggner R."/>
            <person name="Strausberg R."/>
        </authorList>
    </citation>
    <scope>NUCLEOTIDE SEQUENCE</scope>
    <source>
        <strain evidence="2">USDA</strain>
    </source>
</reference>
<evidence type="ECO:0000256" key="1">
    <source>
        <dbReference type="SAM" id="MobiDB-lite"/>
    </source>
</evidence>
<dbReference type="AlphaFoldDB" id="E0VPT1"/>
<evidence type="ECO:0000313" key="3">
    <source>
        <dbReference type="EnsemblMetazoa" id="PHUM364080-PA"/>
    </source>
</evidence>
<reference evidence="2" key="1">
    <citation type="submission" date="2007-04" db="EMBL/GenBank/DDBJ databases">
        <title>Annotation of Pediculus humanus corporis strain USDA.</title>
        <authorList>
            <person name="Kirkness E."/>
            <person name="Hannick L."/>
            <person name="Hass B."/>
            <person name="Bruggner R."/>
            <person name="Lawson D."/>
            <person name="Bidwell S."/>
            <person name="Joardar V."/>
            <person name="Caler E."/>
            <person name="Walenz B."/>
            <person name="Inman J."/>
            <person name="Schobel S."/>
            <person name="Galinsky K."/>
            <person name="Amedeo P."/>
            <person name="Strausberg R."/>
        </authorList>
    </citation>
    <scope>NUCLEOTIDE SEQUENCE</scope>
    <source>
        <strain evidence="2">USDA</strain>
    </source>
</reference>
<reference evidence="3" key="3">
    <citation type="submission" date="2020-05" db="UniProtKB">
        <authorList>
            <consortium name="EnsemblMetazoa"/>
        </authorList>
    </citation>
    <scope>IDENTIFICATION</scope>
    <source>
        <strain evidence="3">USDA</strain>
    </source>
</reference>
<dbReference type="VEuPathDB" id="VectorBase:PHUM364080"/>
<proteinExistence type="predicted"/>
<feature type="compositionally biased region" description="Basic residues" evidence="1">
    <location>
        <begin position="182"/>
        <end position="203"/>
    </location>
</feature>
<dbReference type="InParanoid" id="E0VPT1"/>
<feature type="region of interest" description="Disordered" evidence="1">
    <location>
        <begin position="179"/>
        <end position="223"/>
    </location>
</feature>
<protein>
    <submittedName>
        <fullName evidence="2 3">Uncharacterized protein</fullName>
    </submittedName>
</protein>
<name>E0VPT1_PEDHC</name>
<dbReference type="KEGG" id="phu:Phum_PHUM364080"/>
<gene>
    <name evidence="3" type="primary">8233446</name>
    <name evidence="2" type="ORF">Phum_PHUM364080</name>
</gene>